<gene>
    <name evidence="1" type="ORF">Sspor_75990</name>
</gene>
<reference evidence="2" key="1">
    <citation type="submission" date="2023-07" db="EMBL/GenBank/DDBJ databases">
        <title>Whole genome shotgun sequence of Streptomyces spororaveus NBRC 15456.</title>
        <authorList>
            <person name="Komaki H."/>
            <person name="Tamura T."/>
        </authorList>
    </citation>
    <scope>NUCLEOTIDE SEQUENCE [LARGE SCALE GENOMIC DNA]</scope>
    <source>
        <strain evidence="2">NBRC 15456</strain>
    </source>
</reference>
<keyword evidence="2" id="KW-1185">Reference proteome</keyword>
<comment type="caution">
    <text evidence="1">The sequence shown here is derived from an EMBL/GenBank/DDBJ whole genome shotgun (WGS) entry which is preliminary data.</text>
</comment>
<dbReference type="RefSeq" id="WP_202203056.1">
    <property type="nucleotide sequence ID" value="NZ_BAAATO010000003.1"/>
</dbReference>
<dbReference type="InterPro" id="IPR037883">
    <property type="entry name" value="Knr4/Smi1-like_sf"/>
</dbReference>
<proteinExistence type="predicted"/>
<accession>A0ABQ3TNN3</accession>
<dbReference type="SUPFAM" id="SSF160631">
    <property type="entry name" value="SMI1/KNR4-like"/>
    <property type="match status" value="1"/>
</dbReference>
<evidence type="ECO:0008006" key="3">
    <source>
        <dbReference type="Google" id="ProtNLM"/>
    </source>
</evidence>
<evidence type="ECO:0000313" key="1">
    <source>
        <dbReference type="EMBL" id="GHI82038.1"/>
    </source>
</evidence>
<name>A0ABQ3TNN3_9ACTN</name>
<sequence length="403" mass="44329">MNPGTADFTTVDPERPPSPVAADWPAVEAWLGLAAGLPSDFKQLADAYGPVDFGAYIWIHTPCAEAGRFDYGTWLHETHRAARIQVRHLPEEERYAVHPEPGGLLAWGVSRGGDTLFWDTSRSADPDAWGVVVHHRGVIPGSGLRVWHAYDLTLTEYLRHTVRDGWELPSPPGPLMGPLPGSLARTAFLPDARPWAPPAPEVPRLTEAQRLVALRTGTGLEALELLSPPPAEPCLGGDSWEALFAELGTVLPREYVTLMERYGAGCWSRWLRFFTPLRTRDHERRFVINVKDVLDGYRELKASYPDEQPLAVWPEPGGFLPFANSVDGDQLGWLTEGADPEAWPLVVWPRHARQGPPLEGGLIDTLLAWQRGTLATAGLPGLDVSDDPVECAGFAAWDAGAYW</sequence>
<protein>
    <recommendedName>
        <fullName evidence="3">SUKH superfamily protein</fullName>
    </recommendedName>
</protein>
<evidence type="ECO:0000313" key="2">
    <source>
        <dbReference type="Proteomes" id="UP000608522"/>
    </source>
</evidence>
<organism evidence="1 2">
    <name type="scientific">Streptomyces spororaveus</name>
    <dbReference type="NCBI Taxonomy" id="284039"/>
    <lineage>
        <taxon>Bacteria</taxon>
        <taxon>Bacillati</taxon>
        <taxon>Actinomycetota</taxon>
        <taxon>Actinomycetes</taxon>
        <taxon>Kitasatosporales</taxon>
        <taxon>Streptomycetaceae</taxon>
        <taxon>Streptomyces</taxon>
    </lineage>
</organism>
<dbReference type="EMBL" id="BNED01000005">
    <property type="protein sequence ID" value="GHI82038.1"/>
    <property type="molecule type" value="Genomic_DNA"/>
</dbReference>
<dbReference type="Proteomes" id="UP000608522">
    <property type="component" value="Unassembled WGS sequence"/>
</dbReference>